<dbReference type="FunFam" id="3.40.50.300:FF:000074">
    <property type="entry name" value="Multidrug resistance-associated protein 5 isoform 1"/>
    <property type="match status" value="1"/>
</dbReference>
<feature type="domain" description="ABC transmembrane type-1" evidence="13">
    <location>
        <begin position="312"/>
        <end position="591"/>
    </location>
</feature>
<dbReference type="GO" id="GO:0016887">
    <property type="term" value="F:ATP hydrolysis activity"/>
    <property type="evidence" value="ECO:0007669"/>
    <property type="project" value="InterPro"/>
</dbReference>
<feature type="compositionally biased region" description="Low complexity" evidence="10">
    <location>
        <begin position="870"/>
        <end position="879"/>
    </location>
</feature>
<dbReference type="CDD" id="cd18579">
    <property type="entry name" value="ABC_6TM_ABCC_D1"/>
    <property type="match status" value="1"/>
</dbReference>
<reference evidence="14 15" key="1">
    <citation type="submission" date="2023-10" db="EMBL/GenBank/DDBJ databases">
        <authorList>
            <person name="Maclean D."/>
            <person name="Macfadyen A."/>
        </authorList>
    </citation>
    <scope>NUCLEOTIDE SEQUENCE [LARGE SCALE GENOMIC DNA]</scope>
</reference>
<feature type="transmembrane region" description="Helical" evidence="11">
    <location>
        <begin position="348"/>
        <end position="365"/>
    </location>
</feature>
<dbReference type="InterPro" id="IPR011527">
    <property type="entry name" value="ABC1_TM_dom"/>
</dbReference>
<keyword evidence="5" id="KW-0677">Repeat</keyword>
<feature type="transmembrane region" description="Helical" evidence="11">
    <location>
        <begin position="1065"/>
        <end position="1093"/>
    </location>
</feature>
<feature type="domain" description="ABC transporter" evidence="12">
    <location>
        <begin position="1250"/>
        <end position="1484"/>
    </location>
</feature>
<evidence type="ECO:0000256" key="3">
    <source>
        <dbReference type="ARBA" id="ARBA00022448"/>
    </source>
</evidence>
<keyword evidence="15" id="KW-1185">Reference proteome</keyword>
<evidence type="ECO:0000256" key="9">
    <source>
        <dbReference type="ARBA" id="ARBA00023136"/>
    </source>
</evidence>
<evidence type="ECO:0000256" key="2">
    <source>
        <dbReference type="ARBA" id="ARBA00009726"/>
    </source>
</evidence>
<comment type="subcellular location">
    <subcellularLocation>
        <location evidence="1">Endomembrane system</location>
        <topology evidence="1">Multi-pass membrane protein</topology>
    </subcellularLocation>
</comment>
<dbReference type="InterPro" id="IPR050173">
    <property type="entry name" value="ABC_transporter_C-like"/>
</dbReference>
<dbReference type="SUPFAM" id="SSF90123">
    <property type="entry name" value="ABC transporter transmembrane region"/>
    <property type="match status" value="2"/>
</dbReference>
<organism evidence="14 15">
    <name type="scientific">Coccomyxa viridis</name>
    <dbReference type="NCBI Taxonomy" id="1274662"/>
    <lineage>
        <taxon>Eukaryota</taxon>
        <taxon>Viridiplantae</taxon>
        <taxon>Chlorophyta</taxon>
        <taxon>core chlorophytes</taxon>
        <taxon>Trebouxiophyceae</taxon>
        <taxon>Trebouxiophyceae incertae sedis</taxon>
        <taxon>Coccomyxaceae</taxon>
        <taxon>Coccomyxa</taxon>
    </lineage>
</organism>
<proteinExistence type="inferred from homology"/>
<dbReference type="FunFam" id="3.40.50.300:FF:000997">
    <property type="entry name" value="Multidrug resistance-associated protein 1"/>
    <property type="match status" value="1"/>
</dbReference>
<dbReference type="GO" id="GO:0140359">
    <property type="term" value="F:ABC-type transporter activity"/>
    <property type="evidence" value="ECO:0007669"/>
    <property type="project" value="InterPro"/>
</dbReference>
<dbReference type="Proteomes" id="UP001314263">
    <property type="component" value="Unassembled WGS sequence"/>
</dbReference>
<feature type="transmembrane region" description="Helical" evidence="11">
    <location>
        <begin position="1158"/>
        <end position="1179"/>
    </location>
</feature>
<dbReference type="PANTHER" id="PTHR24223">
    <property type="entry name" value="ATP-BINDING CASSETTE SUB-FAMILY C"/>
    <property type="match status" value="1"/>
</dbReference>
<evidence type="ECO:0000256" key="8">
    <source>
        <dbReference type="ARBA" id="ARBA00022989"/>
    </source>
</evidence>
<feature type="transmembrane region" description="Helical" evidence="11">
    <location>
        <begin position="934"/>
        <end position="954"/>
    </location>
</feature>
<dbReference type="InterPro" id="IPR027417">
    <property type="entry name" value="P-loop_NTPase"/>
</dbReference>
<feature type="transmembrane region" description="Helical" evidence="11">
    <location>
        <begin position="178"/>
        <end position="201"/>
    </location>
</feature>
<feature type="transmembrane region" description="Helical" evidence="11">
    <location>
        <begin position="121"/>
        <end position="140"/>
    </location>
</feature>
<feature type="transmembrane region" description="Helical" evidence="11">
    <location>
        <begin position="1191"/>
        <end position="1209"/>
    </location>
</feature>
<dbReference type="InterPro" id="IPR017871">
    <property type="entry name" value="ABC_transporter-like_CS"/>
</dbReference>
<feature type="transmembrane region" description="Helical" evidence="11">
    <location>
        <begin position="528"/>
        <end position="556"/>
    </location>
</feature>
<dbReference type="PROSITE" id="PS50893">
    <property type="entry name" value="ABC_TRANSPORTER_2"/>
    <property type="match status" value="2"/>
</dbReference>
<feature type="transmembrane region" description="Helical" evidence="11">
    <location>
        <begin position="42"/>
        <end position="62"/>
    </location>
</feature>
<comment type="similarity">
    <text evidence="2">Belongs to the ABC transporter superfamily. ABCC family. Conjugate transporter (TC 3.A.1.208) subfamily.</text>
</comment>
<dbReference type="GO" id="GO:0012505">
    <property type="term" value="C:endomembrane system"/>
    <property type="evidence" value="ECO:0007669"/>
    <property type="project" value="UniProtKB-SubCell"/>
</dbReference>
<keyword evidence="7" id="KW-0067">ATP-binding</keyword>
<feature type="domain" description="ABC transporter" evidence="12">
    <location>
        <begin position="618"/>
        <end position="846"/>
    </location>
</feature>
<evidence type="ECO:0000259" key="12">
    <source>
        <dbReference type="PROSITE" id="PS50893"/>
    </source>
</evidence>
<keyword evidence="3" id="KW-0813">Transport</keyword>
<evidence type="ECO:0000256" key="1">
    <source>
        <dbReference type="ARBA" id="ARBA00004127"/>
    </source>
</evidence>
<evidence type="ECO:0000256" key="5">
    <source>
        <dbReference type="ARBA" id="ARBA00022737"/>
    </source>
</evidence>
<feature type="region of interest" description="Disordered" evidence="10">
    <location>
        <begin position="867"/>
        <end position="908"/>
    </location>
</feature>
<dbReference type="PROSITE" id="PS00211">
    <property type="entry name" value="ABC_TRANSPORTER_1"/>
    <property type="match status" value="2"/>
</dbReference>
<dbReference type="CDD" id="cd03244">
    <property type="entry name" value="ABCC_MRP_domain2"/>
    <property type="match status" value="1"/>
</dbReference>
<keyword evidence="4 11" id="KW-0812">Transmembrane</keyword>
<accession>A0AAV1I4F4</accession>
<evidence type="ECO:0000256" key="11">
    <source>
        <dbReference type="SAM" id="Phobius"/>
    </source>
</evidence>
<evidence type="ECO:0000256" key="7">
    <source>
        <dbReference type="ARBA" id="ARBA00022840"/>
    </source>
</evidence>
<dbReference type="SUPFAM" id="SSF52540">
    <property type="entry name" value="P-loop containing nucleoside triphosphate hydrolases"/>
    <property type="match status" value="2"/>
</dbReference>
<dbReference type="EMBL" id="CAUYUE010000006">
    <property type="protein sequence ID" value="CAK0780401.1"/>
    <property type="molecule type" value="Genomic_DNA"/>
</dbReference>
<evidence type="ECO:0000313" key="14">
    <source>
        <dbReference type="EMBL" id="CAK0780401.1"/>
    </source>
</evidence>
<evidence type="ECO:0000259" key="13">
    <source>
        <dbReference type="PROSITE" id="PS50929"/>
    </source>
</evidence>
<feature type="transmembrane region" description="Helical" evidence="11">
    <location>
        <begin position="152"/>
        <end position="172"/>
    </location>
</feature>
<dbReference type="SMART" id="SM00382">
    <property type="entry name" value="AAA"/>
    <property type="match status" value="2"/>
</dbReference>
<evidence type="ECO:0000313" key="15">
    <source>
        <dbReference type="Proteomes" id="UP001314263"/>
    </source>
</evidence>
<dbReference type="Pfam" id="PF00664">
    <property type="entry name" value="ABC_membrane"/>
    <property type="match status" value="2"/>
</dbReference>
<dbReference type="PROSITE" id="PS50929">
    <property type="entry name" value="ABC_TM1F"/>
    <property type="match status" value="2"/>
</dbReference>
<keyword evidence="9 11" id="KW-0472">Membrane</keyword>
<feature type="transmembrane region" description="Helical" evidence="11">
    <location>
        <begin position="974"/>
        <end position="997"/>
    </location>
</feature>
<feature type="transmembrane region" description="Helical" evidence="11">
    <location>
        <begin position="83"/>
        <end position="101"/>
    </location>
</feature>
<dbReference type="InterPro" id="IPR036640">
    <property type="entry name" value="ABC1_TM_sf"/>
</dbReference>
<keyword evidence="6" id="KW-0547">Nucleotide-binding</keyword>
<comment type="caution">
    <text evidence="14">The sequence shown here is derived from an EMBL/GenBank/DDBJ whole genome shotgun (WGS) entry which is preliminary data.</text>
</comment>
<feature type="domain" description="ABC transmembrane type-1" evidence="13">
    <location>
        <begin position="936"/>
        <end position="1214"/>
    </location>
</feature>
<dbReference type="Pfam" id="PF00005">
    <property type="entry name" value="ABC_tran"/>
    <property type="match status" value="2"/>
</dbReference>
<dbReference type="GO" id="GO:0005524">
    <property type="term" value="F:ATP binding"/>
    <property type="evidence" value="ECO:0007669"/>
    <property type="project" value="UniProtKB-KW"/>
</dbReference>
<feature type="region of interest" description="Disordered" evidence="10">
    <location>
        <begin position="1707"/>
        <end position="1730"/>
    </location>
</feature>
<feature type="transmembrane region" description="Helical" evidence="11">
    <location>
        <begin position="436"/>
        <end position="461"/>
    </location>
</feature>
<dbReference type="FunFam" id="1.20.1560.10:FF:000013">
    <property type="entry name" value="ABC transporter C family member 2"/>
    <property type="match status" value="1"/>
</dbReference>
<evidence type="ECO:0000256" key="6">
    <source>
        <dbReference type="ARBA" id="ARBA00022741"/>
    </source>
</evidence>
<feature type="compositionally biased region" description="Basic and acidic residues" evidence="10">
    <location>
        <begin position="895"/>
        <end position="908"/>
    </location>
</feature>
<name>A0AAV1I4F4_9CHLO</name>
<evidence type="ECO:0000256" key="4">
    <source>
        <dbReference type="ARBA" id="ARBA00022692"/>
    </source>
</evidence>
<gene>
    <name evidence="14" type="ORF">CVIRNUC_005040</name>
</gene>
<sequence length="1730" mass="189336">MFEALWQSDLPEKFIDSFCDPRLVRDDFKGQLGAFTPCFTDIVILGTAHIVAILLVLARLAFILGGCRFRRYRLQSVPRIMQGTAIAAVALCLLVELFQLNARIAADPTPLLDGDIAPFEWAEYALSIATWVVLLGDLIVELNCYVKQRTWLVRFPILFIFAGEVAKLRFVITMAEGYDYFFVLYIVGFCAEGWLAVLALLHYPSDEHLEALPDDPDMLAYEELADGAPNAEKLCPESTANIASTITFSWIGDLMKQGYKKPLQFEDMWKLPHQDRVSNLSRQFEQVWDQEVKKPKPSLMWAIWKVTWHLFVGALPFKLVNDAATFVGPIFLNLLLGVVSAGQSSTLGYSYAAVMFVGLVIGTLCDNQHFQRVMRAGYQLRSLLVHQTFKKVLYISPAVRSDFSSGRVFNLVTSDAETLQLLCQNIMGLISSPLRIIVAMAMLYFELGVSSLVAFAVLLLLMPTQAWLVRQAVRLQKKALLFTDERSKLEGELLNGIDVVKCNSWEWSMWDRIQDVREQELGTLWRSFIIQALFGFTLNTIPVLVSVLTFGVYVLLGNKLTAAEAFTSLSLFTVLRMPLFQLPQLITQLVNAQVAINRLSEFLAAEQKPPEELLEPAAKGEDAVVLQGDFAWDLETGPSLTELDLKVPVGSLVTIVGQTGSGKSSMLAAALGLMNQTEGPAPQVHGKVAYVPQSAFIYNATVRENILFGQPYDEAKYQRALEAASLGPDLAILPAGDSTELGDRGVNVSGGQKQRISLARATYADADVILLDDPLSALDAQVAREVFNRCLMGELREKTVILVTNQLQFVSPADIAIFMGSGKIAEIGTYSELMSNGQQFAQLMSQAESEQDDQAVVEASNVAEQTLANGDQPQQQGDKPQADAAREAPPPPAEKTPKPKDDGSLTEKEGRATGAVSFAVLNFYINAMGGKLKFSLLMSWFLLVEAARVGATVWLSHWTDTVDAPGGAPHGPLWFLMIYTIISAVQVSFVLASQFLLKYLSLTAARWLHNSMLKQLLRAPMSFFHTTPLGRIINRLTKDTVDADKNLADFAAFFLRSMLQLISTIVLIGIVVPLALPALLPIMLFFYLLYAYFQASVREVKRLDSISRSPVYSSIGEALAGLPTIRAYRCEGRLSARNADLVDSSVIMSLVNMSMNRWLSVRLETLGALAALAAAILTVEQRGNASTFGLVLSYALSITMLTSMTVRLASVAENAFNAVERISEFCDLPQEAPEVIPDTKPDGWPDKGEVDFRNVQMRYRDGLPLVLQGLSVKVSPGSRCGVVGRTGAGKSSLINCLFRLQELCGGSIVIDGVDIAKMGLKDLRSNMAIIPQVPVLFTGSLRFNLTPFGEHSDAECWAALRRAHLADMIEGTGQGLDLVLTEGGAPLSAGQKQLVALARALLRHSKVLVLDEATANVDVETDALIQKTIREEFESCTLIAIAHRLHTIIDADMVIVMDKGHAAESGSPAELLSDPDGVFSSMVTETGEATARFLKSIARGEVDPKDSLNQQAQAGLQRVRSMRSEDTSRPQDCRLASRQLMEKASSAEDLLQMCLKALEGRGGEANVRERLGLPAQEDGNNGKKKDAGAVQKALLQALQLVADVHSLADQVRAKCGYKEPERVVSGTLTPRFSAILENDNQDITEMGGGELILSPSTGSAVSHPINIRSTSIPTPAASHRSQSLDIPRAEAGNTIARRLSLLRNLKVREEQGSGSYRPLPGEEPGQSRRP</sequence>
<dbReference type="InterPro" id="IPR003439">
    <property type="entry name" value="ABC_transporter-like_ATP-bd"/>
</dbReference>
<dbReference type="Gene3D" id="1.20.1560.10">
    <property type="entry name" value="ABC transporter type 1, transmembrane domain"/>
    <property type="match status" value="2"/>
</dbReference>
<dbReference type="Gene3D" id="3.40.50.300">
    <property type="entry name" value="P-loop containing nucleotide triphosphate hydrolases"/>
    <property type="match status" value="2"/>
</dbReference>
<dbReference type="FunFam" id="1.20.1560.10:FF:000082">
    <property type="entry name" value="ABC transporter, multidrug resistance associated protein"/>
    <property type="match status" value="1"/>
</dbReference>
<dbReference type="CDD" id="cd03250">
    <property type="entry name" value="ABCC_MRP_domain1"/>
    <property type="match status" value="1"/>
</dbReference>
<dbReference type="InterPro" id="IPR044746">
    <property type="entry name" value="ABCC_6TM_D1"/>
</dbReference>
<evidence type="ECO:0000256" key="10">
    <source>
        <dbReference type="SAM" id="MobiDB-lite"/>
    </source>
</evidence>
<protein>
    <submittedName>
        <fullName evidence="14">Uncharacterized protein</fullName>
    </submittedName>
</protein>
<dbReference type="PANTHER" id="PTHR24223:SF456">
    <property type="entry name" value="MULTIDRUG RESISTANCE-ASSOCIATED PROTEIN LETHAL(2)03659"/>
    <property type="match status" value="1"/>
</dbReference>
<dbReference type="InterPro" id="IPR003593">
    <property type="entry name" value="AAA+_ATPase"/>
</dbReference>
<keyword evidence="8 11" id="KW-1133">Transmembrane helix</keyword>
<dbReference type="GO" id="GO:0016020">
    <property type="term" value="C:membrane"/>
    <property type="evidence" value="ECO:0007669"/>
    <property type="project" value="InterPro"/>
</dbReference>